<dbReference type="InterPro" id="IPR029464">
    <property type="entry name" value="HSDR_N"/>
</dbReference>
<gene>
    <name evidence="2" type="ORF">TPR58_10460</name>
</gene>
<keyword evidence="3" id="KW-1185">Reference proteome</keyword>
<comment type="caution">
    <text evidence="2">The sequence shown here is derived from an EMBL/GenBank/DDBJ whole genome shotgun (WGS) entry which is preliminary data.</text>
</comment>
<evidence type="ECO:0000259" key="1">
    <source>
        <dbReference type="Pfam" id="PF13588"/>
    </source>
</evidence>
<name>A0ABV0BA26_9SPHN</name>
<dbReference type="EMBL" id="JBDIZK010000005">
    <property type="protein sequence ID" value="MEN3747591.1"/>
    <property type="molecule type" value="Genomic_DNA"/>
</dbReference>
<evidence type="ECO:0000313" key="2">
    <source>
        <dbReference type="EMBL" id="MEN3747591.1"/>
    </source>
</evidence>
<dbReference type="RefSeq" id="WP_346246585.1">
    <property type="nucleotide sequence ID" value="NZ_JBDIZK010000005.1"/>
</dbReference>
<dbReference type="InterPro" id="IPR017035">
    <property type="entry name" value="UCP035009_HsdR_All3000-type"/>
</dbReference>
<keyword evidence="2" id="KW-0255">Endonuclease</keyword>
<dbReference type="GO" id="GO:0004519">
    <property type="term" value="F:endonuclease activity"/>
    <property type="evidence" value="ECO:0007669"/>
    <property type="project" value="UniProtKB-KW"/>
</dbReference>
<feature type="domain" description="Type I restriction enzyme R protein N-terminal" evidence="1">
    <location>
        <begin position="45"/>
        <end position="120"/>
    </location>
</feature>
<protein>
    <submittedName>
        <fullName evidence="2">Type I restriction endonuclease</fullName>
    </submittedName>
</protein>
<dbReference type="PIRSF" id="PIRSF035009">
    <property type="entry name" value="UCP035009_HSDR_N"/>
    <property type="match status" value="1"/>
</dbReference>
<organism evidence="2 3">
    <name type="scientific">Sphingomonas rustica</name>
    <dbReference type="NCBI Taxonomy" id="3103142"/>
    <lineage>
        <taxon>Bacteria</taxon>
        <taxon>Pseudomonadati</taxon>
        <taxon>Pseudomonadota</taxon>
        <taxon>Alphaproteobacteria</taxon>
        <taxon>Sphingomonadales</taxon>
        <taxon>Sphingomonadaceae</taxon>
        <taxon>Sphingomonas</taxon>
    </lineage>
</organism>
<reference evidence="2 3" key="1">
    <citation type="submission" date="2024-05" db="EMBL/GenBank/DDBJ databases">
        <title>Sphingomonas sp. HF-S3 16S ribosomal RNA gene Genome sequencing and assembly.</title>
        <authorList>
            <person name="Lee H."/>
        </authorList>
    </citation>
    <scope>NUCLEOTIDE SEQUENCE [LARGE SCALE GENOMIC DNA]</scope>
    <source>
        <strain evidence="2 3">HF-S3</strain>
    </source>
</reference>
<evidence type="ECO:0000313" key="3">
    <source>
        <dbReference type="Proteomes" id="UP001427805"/>
    </source>
</evidence>
<dbReference type="Pfam" id="PF13588">
    <property type="entry name" value="HSDR_N_2"/>
    <property type="match status" value="1"/>
</dbReference>
<dbReference type="Proteomes" id="UP001427805">
    <property type="component" value="Unassembled WGS sequence"/>
</dbReference>
<accession>A0ABV0BA26</accession>
<keyword evidence="2" id="KW-0378">Hydrolase</keyword>
<sequence length="353" mass="39532">MELEAKLAELAKVVKDHREVLLTEEAAKNALVMPFLAALGYNPFNPSEVVPEFTCDVGTKKGEKVDYAVCSAGKVMMLVECKPASVELSINHASQLFRYFTTTDTRVAVLTNGVVYKFFSDIDTPNKMDDRPFFTFQLDAIRKQDIRTLERFTKAAFDIDKIVQEAGNLKMQTLVYRELQKEFQEPSDEFVRMIASRVSSARITAAVKENFQALIVASVSALIRDRVNERLTSALSASNPVEEVPQAEAAPTEEGEIITTEDEISGFNIVRAIGARQVDPKRIVIRDAKSYCAILLDDNNRKTIARMHFNSPTARYFGSFVGKDETKHPILDPIEIYQHQDLILGRISELDGG</sequence>
<keyword evidence="2" id="KW-0540">Nuclease</keyword>
<proteinExistence type="predicted"/>